<proteinExistence type="predicted"/>
<name>A0A9Q1GS66_9CARY</name>
<dbReference type="Proteomes" id="UP001153076">
    <property type="component" value="Unassembled WGS sequence"/>
</dbReference>
<feature type="disulfide bond" evidence="1">
    <location>
        <begin position="168"/>
        <end position="180"/>
    </location>
</feature>
<dbReference type="OrthoDB" id="430315at2759"/>
<gene>
    <name evidence="2" type="ORF">Cgig2_002723</name>
</gene>
<protein>
    <recommendedName>
        <fullName evidence="4">Thaumatin-like protein</fullName>
    </recommendedName>
</protein>
<keyword evidence="1" id="KW-1015">Disulfide bond</keyword>
<dbReference type="SMART" id="SM00205">
    <property type="entry name" value="THN"/>
    <property type="match status" value="1"/>
</dbReference>
<dbReference type="InterPro" id="IPR037176">
    <property type="entry name" value="Osmotin/thaumatin-like_sf"/>
</dbReference>
<feature type="disulfide bond" evidence="1">
    <location>
        <begin position="83"/>
        <end position="94"/>
    </location>
</feature>
<keyword evidence="3" id="KW-1185">Reference proteome</keyword>
<feature type="disulfide bond" evidence="1">
    <location>
        <begin position="184"/>
        <end position="193"/>
    </location>
</feature>
<reference evidence="2" key="1">
    <citation type="submission" date="2022-04" db="EMBL/GenBank/DDBJ databases">
        <title>Carnegiea gigantea Genome sequencing and assembly v2.</title>
        <authorList>
            <person name="Copetti D."/>
            <person name="Sanderson M.J."/>
            <person name="Burquez A."/>
            <person name="Wojciechowski M.F."/>
        </authorList>
    </citation>
    <scope>NUCLEOTIDE SEQUENCE</scope>
    <source>
        <strain evidence="2">SGP5-SGP5p</strain>
        <tissue evidence="2">Aerial part</tissue>
    </source>
</reference>
<sequence length="251" mass="26744">MLQTVPAARPFPEASDPHFERRYMSIKGAAGTTITLLNMCDYTVWPGILPNAGSSGFELLPGCSRSFEPAPGWSGRVWARTRCTFDRYSGQGRCLTGDCGSGQLECNGSGATPPATLAEFTLGSGSGAPDFYDVSLVDGYNVPMVIEARGGYGSCMTTGCALDLNQQCPNELRVRDGVACRSACMAFDTPEYCCSGAYASPATCRPSLYSQMVKSACPRAYSYAYDDVTSTFTCAGADYTITFCPPSARFV</sequence>
<feature type="disulfide bond" evidence="1">
    <location>
        <begin position="40"/>
        <end position="244"/>
    </location>
</feature>
<accession>A0A9Q1GS66</accession>
<dbReference type="Pfam" id="PF00314">
    <property type="entry name" value="Thaumatin"/>
    <property type="match status" value="1"/>
</dbReference>
<dbReference type="PIRSF" id="PIRSF002703">
    <property type="entry name" value="Thaumatin"/>
    <property type="match status" value="1"/>
</dbReference>
<dbReference type="InterPro" id="IPR001938">
    <property type="entry name" value="Thaumatin"/>
</dbReference>
<dbReference type="PROSITE" id="PS51367">
    <property type="entry name" value="THAUMATIN_2"/>
    <property type="match status" value="1"/>
</dbReference>
<dbReference type="InterPro" id="IPR017949">
    <property type="entry name" value="Thaumatin_CS"/>
</dbReference>
<feature type="disulfide bond" evidence="1">
    <location>
        <begin position="155"/>
        <end position="234"/>
    </location>
</feature>
<dbReference type="PROSITE" id="PS00316">
    <property type="entry name" value="THAUMATIN_1"/>
    <property type="match status" value="1"/>
</dbReference>
<evidence type="ECO:0000313" key="3">
    <source>
        <dbReference type="Proteomes" id="UP001153076"/>
    </source>
</evidence>
<dbReference type="Gene3D" id="2.60.110.10">
    <property type="entry name" value="Thaumatin"/>
    <property type="match status" value="1"/>
</dbReference>
<feature type="disulfide bond" evidence="1">
    <location>
        <begin position="160"/>
        <end position="217"/>
    </location>
</feature>
<evidence type="ECO:0000256" key="1">
    <source>
        <dbReference type="PIRSR" id="PIRSR002703-1"/>
    </source>
</evidence>
<dbReference type="PRINTS" id="PR00347">
    <property type="entry name" value="THAUMATIN"/>
</dbReference>
<comment type="caution">
    <text evidence="2">The sequence shown here is derived from an EMBL/GenBank/DDBJ whole genome shotgun (WGS) entry which is preliminary data.</text>
</comment>
<evidence type="ECO:0008006" key="4">
    <source>
        <dbReference type="Google" id="ProtNLM"/>
    </source>
</evidence>
<dbReference type="PANTHER" id="PTHR31048">
    <property type="entry name" value="OS03G0233200 PROTEIN"/>
    <property type="match status" value="1"/>
</dbReference>
<feature type="disulfide bond" evidence="1">
    <location>
        <begin position="99"/>
        <end position="106"/>
    </location>
</feature>
<dbReference type="AlphaFoldDB" id="A0A9Q1GS66"/>
<dbReference type="SUPFAM" id="SSF49870">
    <property type="entry name" value="Osmotin, thaumatin-like protein"/>
    <property type="match status" value="1"/>
</dbReference>
<evidence type="ECO:0000313" key="2">
    <source>
        <dbReference type="EMBL" id="KAJ8424381.1"/>
    </source>
</evidence>
<feature type="disulfide bond" evidence="1">
    <location>
        <begin position="194"/>
        <end position="204"/>
    </location>
</feature>
<dbReference type="CDD" id="cd09218">
    <property type="entry name" value="TLP-PA"/>
    <property type="match status" value="1"/>
</dbReference>
<organism evidence="2 3">
    <name type="scientific">Carnegiea gigantea</name>
    <dbReference type="NCBI Taxonomy" id="171969"/>
    <lineage>
        <taxon>Eukaryota</taxon>
        <taxon>Viridiplantae</taxon>
        <taxon>Streptophyta</taxon>
        <taxon>Embryophyta</taxon>
        <taxon>Tracheophyta</taxon>
        <taxon>Spermatophyta</taxon>
        <taxon>Magnoliopsida</taxon>
        <taxon>eudicotyledons</taxon>
        <taxon>Gunneridae</taxon>
        <taxon>Pentapetalae</taxon>
        <taxon>Caryophyllales</taxon>
        <taxon>Cactineae</taxon>
        <taxon>Cactaceae</taxon>
        <taxon>Cactoideae</taxon>
        <taxon>Echinocereeae</taxon>
        <taxon>Carnegiea</taxon>
    </lineage>
</organism>
<dbReference type="EMBL" id="JAKOGI010001696">
    <property type="protein sequence ID" value="KAJ8424381.1"/>
    <property type="molecule type" value="Genomic_DNA"/>
</dbReference>
<dbReference type="FunFam" id="2.60.110.10:FF:000001">
    <property type="entry name" value="THAUMATIN-LIKE PROTEIN 1"/>
    <property type="match status" value="1"/>
</dbReference>